<feature type="region of interest" description="Disordered" evidence="1">
    <location>
        <begin position="40"/>
        <end position="62"/>
    </location>
</feature>
<evidence type="ECO:0000313" key="3">
    <source>
        <dbReference type="EMBL" id="GIL54345.1"/>
    </source>
</evidence>
<reference evidence="3" key="1">
    <citation type="journal article" date="2021" name="Proc. Natl. Acad. Sci. U.S.A.">
        <title>Three genomes in the algal genus Volvox reveal the fate of a haploid sex-determining region after a transition to homothallism.</title>
        <authorList>
            <person name="Yamamoto K."/>
            <person name="Hamaji T."/>
            <person name="Kawai-Toyooka H."/>
            <person name="Matsuzaki R."/>
            <person name="Takahashi F."/>
            <person name="Nishimura Y."/>
            <person name="Kawachi M."/>
            <person name="Noguchi H."/>
            <person name="Minakuchi Y."/>
            <person name="Umen J.G."/>
            <person name="Toyoda A."/>
            <person name="Nozaki H."/>
        </authorList>
    </citation>
    <scope>NUCLEOTIDE SEQUENCE</scope>
    <source>
        <strain evidence="3">NIES-3780</strain>
    </source>
</reference>
<accession>A0A8J4B583</accession>
<gene>
    <name evidence="3" type="ORF">Vafri_9914</name>
</gene>
<dbReference type="AlphaFoldDB" id="A0A8J4B583"/>
<proteinExistence type="predicted"/>
<dbReference type="EMBL" id="BNCO01000017">
    <property type="protein sequence ID" value="GIL54345.1"/>
    <property type="molecule type" value="Genomic_DNA"/>
</dbReference>
<protein>
    <submittedName>
        <fullName evidence="3">Uncharacterized protein</fullName>
    </submittedName>
</protein>
<evidence type="ECO:0000256" key="2">
    <source>
        <dbReference type="SAM" id="SignalP"/>
    </source>
</evidence>
<sequence>MESLSMRRRHPSQRRVATALLLVVAATHLLQGQPVALAMGTSSRKPKGSAGQSAGSPGVMPSVFQSNPFKGSSLLDALKQLRLERGDIKGAARVDTLRKWFSIIGLYRGLLPLAMDLFRNRGLAADVAMDWTKMVERLAAPPVRVTGPGLVPRRPGSATSDRELPELLAANPAEVLKWVRASATKAKKAFKGSAVSRLLGDVYHELSADPLFITDLLKAAHLVGWEISASATLHVESGSGSGGSLLPEELTDLAQRVLEVLREELFPDATPHRTGEGSKASRQGPIPDKGLGERETEL</sequence>
<keyword evidence="2" id="KW-0732">Signal</keyword>
<dbReference type="Proteomes" id="UP000747399">
    <property type="component" value="Unassembled WGS sequence"/>
</dbReference>
<organism evidence="3 4">
    <name type="scientific">Volvox africanus</name>
    <dbReference type="NCBI Taxonomy" id="51714"/>
    <lineage>
        <taxon>Eukaryota</taxon>
        <taxon>Viridiplantae</taxon>
        <taxon>Chlorophyta</taxon>
        <taxon>core chlorophytes</taxon>
        <taxon>Chlorophyceae</taxon>
        <taxon>CS clade</taxon>
        <taxon>Chlamydomonadales</taxon>
        <taxon>Volvocaceae</taxon>
        <taxon>Volvox</taxon>
    </lineage>
</organism>
<comment type="caution">
    <text evidence="3">The sequence shown here is derived from an EMBL/GenBank/DDBJ whole genome shotgun (WGS) entry which is preliminary data.</text>
</comment>
<feature type="region of interest" description="Disordered" evidence="1">
    <location>
        <begin position="265"/>
        <end position="298"/>
    </location>
</feature>
<feature type="signal peptide" evidence="2">
    <location>
        <begin position="1"/>
        <end position="32"/>
    </location>
</feature>
<keyword evidence="4" id="KW-1185">Reference proteome</keyword>
<feature type="chain" id="PRO_5035268430" evidence="2">
    <location>
        <begin position="33"/>
        <end position="298"/>
    </location>
</feature>
<evidence type="ECO:0000313" key="4">
    <source>
        <dbReference type="Proteomes" id="UP000747399"/>
    </source>
</evidence>
<name>A0A8J4B583_9CHLO</name>
<feature type="compositionally biased region" description="Basic and acidic residues" evidence="1">
    <location>
        <begin position="265"/>
        <end position="276"/>
    </location>
</feature>
<evidence type="ECO:0000256" key="1">
    <source>
        <dbReference type="SAM" id="MobiDB-lite"/>
    </source>
</evidence>